<dbReference type="Proteomes" id="UP000193689">
    <property type="component" value="Unassembled WGS sequence"/>
</dbReference>
<feature type="region of interest" description="Disordered" evidence="2">
    <location>
        <begin position="48"/>
        <end position="86"/>
    </location>
</feature>
<dbReference type="AlphaFoldDB" id="A0A1Y2EIC9"/>
<dbReference type="Pfam" id="PF01613">
    <property type="entry name" value="Flavin_Reduct"/>
    <property type="match status" value="1"/>
</dbReference>
<dbReference type="InterPro" id="IPR012349">
    <property type="entry name" value="Split_barrel_FMN-bd"/>
</dbReference>
<evidence type="ECO:0000259" key="3">
    <source>
        <dbReference type="Pfam" id="PF01613"/>
    </source>
</evidence>
<comment type="caution">
    <text evidence="4">The sequence shown here is derived from an EMBL/GenBank/DDBJ whole genome shotgun (WGS) entry which is preliminary data.</text>
</comment>
<protein>
    <submittedName>
        <fullName evidence="4">Flavin reductase like domain-domain-containing protein</fullName>
    </submittedName>
</protein>
<feature type="region of interest" description="Disordered" evidence="2">
    <location>
        <begin position="418"/>
        <end position="460"/>
    </location>
</feature>
<dbReference type="STRING" id="1141098.A0A1Y2EIC9"/>
<evidence type="ECO:0000313" key="4">
    <source>
        <dbReference type="EMBL" id="ORY71339.1"/>
    </source>
</evidence>
<name>A0A1Y2EIC9_9PEZI</name>
<dbReference type="GO" id="GO:0010181">
    <property type="term" value="F:FMN binding"/>
    <property type="evidence" value="ECO:0007669"/>
    <property type="project" value="InterPro"/>
</dbReference>
<evidence type="ECO:0000256" key="1">
    <source>
        <dbReference type="ARBA" id="ARBA00023002"/>
    </source>
</evidence>
<feature type="compositionally biased region" description="Acidic residues" evidence="2">
    <location>
        <begin position="143"/>
        <end position="153"/>
    </location>
</feature>
<dbReference type="RefSeq" id="XP_040720931.1">
    <property type="nucleotide sequence ID" value="XM_040863209.1"/>
</dbReference>
<keyword evidence="5" id="KW-1185">Reference proteome</keyword>
<feature type="region of interest" description="Disordered" evidence="2">
    <location>
        <begin position="136"/>
        <end position="166"/>
    </location>
</feature>
<dbReference type="PANTHER" id="PTHR30466:SF1">
    <property type="entry name" value="FMN REDUCTASE (NADH) RUTF"/>
    <property type="match status" value="1"/>
</dbReference>
<gene>
    <name evidence="4" type="ORF">BCR38DRAFT_479836</name>
</gene>
<dbReference type="InParanoid" id="A0A1Y2EIC9"/>
<dbReference type="EMBL" id="MCFJ01000001">
    <property type="protein sequence ID" value="ORY71339.1"/>
    <property type="molecule type" value="Genomic_DNA"/>
</dbReference>
<organism evidence="4 5">
    <name type="scientific">Pseudomassariella vexata</name>
    <dbReference type="NCBI Taxonomy" id="1141098"/>
    <lineage>
        <taxon>Eukaryota</taxon>
        <taxon>Fungi</taxon>
        <taxon>Dikarya</taxon>
        <taxon>Ascomycota</taxon>
        <taxon>Pezizomycotina</taxon>
        <taxon>Sordariomycetes</taxon>
        <taxon>Xylariomycetidae</taxon>
        <taxon>Amphisphaeriales</taxon>
        <taxon>Pseudomassariaceae</taxon>
        <taxon>Pseudomassariella</taxon>
    </lineage>
</organism>
<dbReference type="GeneID" id="63779421"/>
<reference evidence="4 5" key="1">
    <citation type="submission" date="2016-07" db="EMBL/GenBank/DDBJ databases">
        <title>Pervasive Adenine N6-methylation of Active Genes in Fungi.</title>
        <authorList>
            <consortium name="DOE Joint Genome Institute"/>
            <person name="Mondo S.J."/>
            <person name="Dannebaum R.O."/>
            <person name="Kuo R.C."/>
            <person name="Labutti K."/>
            <person name="Haridas S."/>
            <person name="Kuo A."/>
            <person name="Salamov A."/>
            <person name="Ahrendt S.R."/>
            <person name="Lipzen A."/>
            <person name="Sullivan W."/>
            <person name="Andreopoulos W.B."/>
            <person name="Clum A."/>
            <person name="Lindquist E."/>
            <person name="Daum C."/>
            <person name="Ramamoorthy G.K."/>
            <person name="Gryganskyi A."/>
            <person name="Culley D."/>
            <person name="Magnuson J.K."/>
            <person name="James T.Y."/>
            <person name="O'Malley M.A."/>
            <person name="Stajich J.E."/>
            <person name="Spatafora J.W."/>
            <person name="Visel A."/>
            <person name="Grigoriev I.V."/>
        </authorList>
    </citation>
    <scope>NUCLEOTIDE SEQUENCE [LARGE SCALE GENOMIC DNA]</scope>
    <source>
        <strain evidence="4 5">CBS 129021</strain>
    </source>
</reference>
<dbReference type="GO" id="GO:0042602">
    <property type="term" value="F:riboflavin reductase (NADPH) activity"/>
    <property type="evidence" value="ECO:0007669"/>
    <property type="project" value="TreeGrafter"/>
</dbReference>
<evidence type="ECO:0000313" key="5">
    <source>
        <dbReference type="Proteomes" id="UP000193689"/>
    </source>
</evidence>
<accession>A0A1Y2EIC9</accession>
<dbReference type="InterPro" id="IPR002563">
    <property type="entry name" value="Flavin_Rdtase-like_dom"/>
</dbReference>
<keyword evidence="1" id="KW-0560">Oxidoreductase</keyword>
<evidence type="ECO:0000256" key="2">
    <source>
        <dbReference type="SAM" id="MobiDB-lite"/>
    </source>
</evidence>
<dbReference type="Gene3D" id="2.30.110.10">
    <property type="entry name" value="Electron Transport, Fmn-binding Protein, Chain A"/>
    <property type="match status" value="1"/>
</dbReference>
<feature type="domain" description="Flavin reductase like" evidence="3">
    <location>
        <begin position="202"/>
        <end position="264"/>
    </location>
</feature>
<dbReference type="SUPFAM" id="SSF50475">
    <property type="entry name" value="FMN-binding split barrel"/>
    <property type="match status" value="1"/>
</dbReference>
<sequence>MKKFCSLKQALKSTRSRNSSQDFCARRGTSAPFITRCYSDAPCSNIETEPLAEENPRVARQSPSSQAREEQNHRRPVQIRKTRAPDTPEKLKYATRNELLAVDPEEFRILMRHVPHPVVVLTSVYFPPVRKAALYPQETSPEPVDEIPEDPGTDEAHSSNPWVSQGKTGLNADSLLGAINRTSAAAAGVDPGGISRASKPIPRAMTLSSFTSLSPYPTPKIIFNIGLPSRTFDAILSSGRFNIHVLRDSAMGARLAQHFSHGNATPTGRGNSGHDMGVFEGLGQYGVGVTGLRWVRQWDMLNSLDPVYRPIAMLRTARSQMPVLNGQPVLYVLKCAIARGHQDKPTIFKVGGGDNKHAIVVGDVEGFVPGEPDEKFELKSHEISLAYADREFRTAANPVGTFDKNEATQPRRMKMVGFMGSNTDEGEPSAKAAKIKKKQRKQESTGTKPGKETSIDSLGQIDEVMNDSDFYKLLEKMFQDPRK</sequence>
<proteinExistence type="predicted"/>
<dbReference type="InterPro" id="IPR050268">
    <property type="entry name" value="NADH-dep_flavin_reductase"/>
</dbReference>
<dbReference type="PANTHER" id="PTHR30466">
    <property type="entry name" value="FLAVIN REDUCTASE"/>
    <property type="match status" value="1"/>
</dbReference>
<dbReference type="OrthoDB" id="2015405at2759"/>